<dbReference type="GO" id="GO:0005983">
    <property type="term" value="P:starch catabolic process"/>
    <property type="evidence" value="ECO:0007669"/>
    <property type="project" value="TreeGrafter"/>
</dbReference>
<dbReference type="PANTHER" id="PTHR46642">
    <property type="entry name" value="DUAL SPECIFICITY PHOSPHATASE, SUBGROUP, CATALYTIC DOMAIN"/>
    <property type="match status" value="1"/>
</dbReference>
<evidence type="ECO:0000259" key="2">
    <source>
        <dbReference type="PROSITE" id="PS50056"/>
    </source>
</evidence>
<sequence length="195" mass="21852">MDLNDSSEIVPGLFCGAHPKSAMHIEALHKQLGITHIISLAEAIDRERLGIESGEWASCAQRLAIAYHSCPAREWDPHTLQQAIPHAAGHMHRALQRGGRVYVHCKAGQGRAGSACIAYLFWFHHFNLAQARQHFMARRPYDPNTDCIRGATMQLLSGAQLPLELPWPPPERYAHLNAEERRSLQHSIAKLHTDP</sequence>
<dbReference type="GO" id="GO:2001070">
    <property type="term" value="F:starch binding"/>
    <property type="evidence" value="ECO:0007669"/>
    <property type="project" value="TreeGrafter"/>
</dbReference>
<dbReference type="GO" id="GO:0009507">
    <property type="term" value="C:chloroplast"/>
    <property type="evidence" value="ECO:0007669"/>
    <property type="project" value="TreeGrafter"/>
</dbReference>
<dbReference type="PROSITE" id="PS50054">
    <property type="entry name" value="TYR_PHOSPHATASE_DUAL"/>
    <property type="match status" value="1"/>
</dbReference>
<dbReference type="InterPro" id="IPR029021">
    <property type="entry name" value="Prot-tyrosine_phosphatase-like"/>
</dbReference>
<dbReference type="Gene3D" id="3.90.190.10">
    <property type="entry name" value="Protein tyrosine phosphatase superfamily"/>
    <property type="match status" value="1"/>
</dbReference>
<dbReference type="InterPro" id="IPR052832">
    <property type="entry name" value="Starch-Glucan_Phosphatase"/>
</dbReference>
<gene>
    <name evidence="3" type="ORF">WJX73_000271</name>
</gene>
<dbReference type="InterPro" id="IPR000340">
    <property type="entry name" value="Dual-sp_phosphatase_cat-dom"/>
</dbReference>
<feature type="domain" description="Tyrosine specific protein phosphatases" evidence="2">
    <location>
        <begin position="82"/>
        <end position="140"/>
    </location>
</feature>
<evidence type="ECO:0000313" key="4">
    <source>
        <dbReference type="Proteomes" id="UP001465755"/>
    </source>
</evidence>
<dbReference type="PROSITE" id="PS50056">
    <property type="entry name" value="TYR_PHOSPHATASE_2"/>
    <property type="match status" value="1"/>
</dbReference>
<proteinExistence type="predicted"/>
<name>A0AAW1PBN8_9CHLO</name>
<dbReference type="Pfam" id="PF00782">
    <property type="entry name" value="DSPc"/>
    <property type="match status" value="1"/>
</dbReference>
<evidence type="ECO:0000313" key="3">
    <source>
        <dbReference type="EMBL" id="KAK9807235.1"/>
    </source>
</evidence>
<protein>
    <submittedName>
        <fullName evidence="3">Uncharacterized protein</fullName>
    </submittedName>
</protein>
<dbReference type="SMART" id="SM00195">
    <property type="entry name" value="DSPc"/>
    <property type="match status" value="1"/>
</dbReference>
<evidence type="ECO:0000259" key="1">
    <source>
        <dbReference type="PROSITE" id="PS50054"/>
    </source>
</evidence>
<dbReference type="AlphaFoldDB" id="A0AAW1PBN8"/>
<accession>A0AAW1PBN8</accession>
<keyword evidence="4" id="KW-1185">Reference proteome</keyword>
<reference evidence="3 4" key="1">
    <citation type="journal article" date="2024" name="Nat. Commun.">
        <title>Phylogenomics reveals the evolutionary origins of lichenization in chlorophyte algae.</title>
        <authorList>
            <person name="Puginier C."/>
            <person name="Libourel C."/>
            <person name="Otte J."/>
            <person name="Skaloud P."/>
            <person name="Haon M."/>
            <person name="Grisel S."/>
            <person name="Petersen M."/>
            <person name="Berrin J.G."/>
            <person name="Delaux P.M."/>
            <person name="Dal Grande F."/>
            <person name="Keller J."/>
        </authorList>
    </citation>
    <scope>NUCLEOTIDE SEQUENCE [LARGE SCALE GENOMIC DNA]</scope>
    <source>
        <strain evidence="3 4">SAG 2036</strain>
    </source>
</reference>
<comment type="caution">
    <text evidence="3">The sequence shown here is derived from an EMBL/GenBank/DDBJ whole genome shotgun (WGS) entry which is preliminary data.</text>
</comment>
<feature type="domain" description="Tyrosine-protein phosphatase" evidence="1">
    <location>
        <begin position="4"/>
        <end position="164"/>
    </location>
</feature>
<organism evidence="3 4">
    <name type="scientific">Symbiochloris irregularis</name>
    <dbReference type="NCBI Taxonomy" id="706552"/>
    <lineage>
        <taxon>Eukaryota</taxon>
        <taxon>Viridiplantae</taxon>
        <taxon>Chlorophyta</taxon>
        <taxon>core chlorophytes</taxon>
        <taxon>Trebouxiophyceae</taxon>
        <taxon>Trebouxiales</taxon>
        <taxon>Trebouxiaceae</taxon>
        <taxon>Symbiochloris</taxon>
    </lineage>
</organism>
<dbReference type="InterPro" id="IPR000387">
    <property type="entry name" value="Tyr_Pase_dom"/>
</dbReference>
<dbReference type="GO" id="GO:0019203">
    <property type="term" value="F:carbohydrate phosphatase activity"/>
    <property type="evidence" value="ECO:0007669"/>
    <property type="project" value="TreeGrafter"/>
</dbReference>
<dbReference type="InterPro" id="IPR020422">
    <property type="entry name" value="TYR_PHOSPHATASE_DUAL_dom"/>
</dbReference>
<dbReference type="PANTHER" id="PTHR46642:SF2">
    <property type="entry name" value="PHOSPHOGLUCAN PHOSPHATASE LSF2, CHLOROPLASTIC"/>
    <property type="match status" value="1"/>
</dbReference>
<dbReference type="EMBL" id="JALJOQ010000032">
    <property type="protein sequence ID" value="KAK9807235.1"/>
    <property type="molecule type" value="Genomic_DNA"/>
</dbReference>
<dbReference type="Proteomes" id="UP001465755">
    <property type="component" value="Unassembled WGS sequence"/>
</dbReference>
<dbReference type="SUPFAM" id="SSF52799">
    <property type="entry name" value="(Phosphotyrosine protein) phosphatases II"/>
    <property type="match status" value="1"/>
</dbReference>